<gene>
    <name evidence="1" type="ORF">CHARACLAT_027853</name>
</gene>
<evidence type="ECO:0000313" key="1">
    <source>
        <dbReference type="EMBL" id="MED6295092.1"/>
    </source>
</evidence>
<dbReference type="EMBL" id="JAHUTJ010077371">
    <property type="protein sequence ID" value="MED6295092.1"/>
    <property type="molecule type" value="Genomic_DNA"/>
</dbReference>
<proteinExistence type="predicted"/>
<comment type="caution">
    <text evidence="1">The sequence shown here is derived from an EMBL/GenBank/DDBJ whole genome shotgun (WGS) entry which is preliminary data.</text>
</comment>
<name>A0ABU7F6Q6_9TELE</name>
<accession>A0ABU7F6Q6</accession>
<evidence type="ECO:0000313" key="2">
    <source>
        <dbReference type="Proteomes" id="UP001352852"/>
    </source>
</evidence>
<dbReference type="Proteomes" id="UP001352852">
    <property type="component" value="Unassembled WGS sequence"/>
</dbReference>
<protein>
    <submittedName>
        <fullName evidence="1">Uncharacterized protein</fullName>
    </submittedName>
</protein>
<reference evidence="1 2" key="1">
    <citation type="submission" date="2021-06" db="EMBL/GenBank/DDBJ databases">
        <authorList>
            <person name="Palmer J.M."/>
        </authorList>
    </citation>
    <scope>NUCLEOTIDE SEQUENCE [LARGE SCALE GENOMIC DNA]</scope>
    <source>
        <strain evidence="1 2">CL_MEX2019</strain>
        <tissue evidence="1">Muscle</tissue>
    </source>
</reference>
<organism evidence="1 2">
    <name type="scientific">Characodon lateralis</name>
    <dbReference type="NCBI Taxonomy" id="208331"/>
    <lineage>
        <taxon>Eukaryota</taxon>
        <taxon>Metazoa</taxon>
        <taxon>Chordata</taxon>
        <taxon>Craniata</taxon>
        <taxon>Vertebrata</taxon>
        <taxon>Euteleostomi</taxon>
        <taxon>Actinopterygii</taxon>
        <taxon>Neopterygii</taxon>
        <taxon>Teleostei</taxon>
        <taxon>Neoteleostei</taxon>
        <taxon>Acanthomorphata</taxon>
        <taxon>Ovalentaria</taxon>
        <taxon>Atherinomorphae</taxon>
        <taxon>Cyprinodontiformes</taxon>
        <taxon>Goodeidae</taxon>
        <taxon>Characodon</taxon>
    </lineage>
</organism>
<sequence>MRKNDTFIEPLIASNTCHLSSSVLCSIQSYFLSSIIHLGMPSSSLTESSLHLQGQLLVDLNSELSLPLLFIHPTRKEWPEKHFVDHPMNTNYPDVLHVLLCPQFKSQLPFLRIAERGSFAKED</sequence>
<keyword evidence="2" id="KW-1185">Reference proteome</keyword>